<dbReference type="Gene3D" id="3.40.50.2300">
    <property type="match status" value="1"/>
</dbReference>
<feature type="modified residue" description="4-aspartylphosphate" evidence="5">
    <location>
        <position position="54"/>
    </location>
</feature>
<dbReference type="EMBL" id="RFFJ01000346">
    <property type="protein sequence ID" value="RMI27467.1"/>
    <property type="molecule type" value="Genomic_DNA"/>
</dbReference>
<dbReference type="Proteomes" id="UP000278673">
    <property type="component" value="Unassembled WGS sequence"/>
</dbReference>
<dbReference type="SUPFAM" id="SSF52172">
    <property type="entry name" value="CheY-like"/>
    <property type="match status" value="1"/>
</dbReference>
<dbReference type="PROSITE" id="PS50043">
    <property type="entry name" value="HTH_LUXR_2"/>
    <property type="match status" value="1"/>
</dbReference>
<evidence type="ECO:0000256" key="3">
    <source>
        <dbReference type="ARBA" id="ARBA00023125"/>
    </source>
</evidence>
<keyword evidence="3 8" id="KW-0238">DNA-binding</keyword>
<keyword evidence="1 5" id="KW-0597">Phosphoprotein</keyword>
<evidence type="ECO:0000259" key="7">
    <source>
        <dbReference type="PROSITE" id="PS50110"/>
    </source>
</evidence>
<dbReference type="Pfam" id="PF00072">
    <property type="entry name" value="Response_reg"/>
    <property type="match status" value="1"/>
</dbReference>
<dbReference type="GO" id="GO:0003677">
    <property type="term" value="F:DNA binding"/>
    <property type="evidence" value="ECO:0007669"/>
    <property type="project" value="UniProtKB-KW"/>
</dbReference>
<dbReference type="PANTHER" id="PTHR43214">
    <property type="entry name" value="TWO-COMPONENT RESPONSE REGULATOR"/>
    <property type="match status" value="1"/>
</dbReference>
<evidence type="ECO:0000256" key="2">
    <source>
        <dbReference type="ARBA" id="ARBA00023015"/>
    </source>
</evidence>
<dbReference type="InterPro" id="IPR001789">
    <property type="entry name" value="Sig_transdc_resp-reg_receiver"/>
</dbReference>
<reference evidence="8 9" key="1">
    <citation type="submission" date="2018-10" db="EMBL/GenBank/DDBJ databases">
        <title>Isolation, diversity and antifungal activity of actinobacteria from wheat.</title>
        <authorList>
            <person name="Han C."/>
        </authorList>
    </citation>
    <scope>NUCLEOTIDE SEQUENCE [LARGE SCALE GENOMIC DNA]</scope>
    <source>
        <strain evidence="8 9">NEAU-YY642</strain>
    </source>
</reference>
<feature type="domain" description="Response regulatory" evidence="7">
    <location>
        <begin position="3"/>
        <end position="123"/>
    </location>
</feature>
<proteinExistence type="predicted"/>
<organism evidence="8 9">
    <name type="scientific">Streptomyces triticirhizae</name>
    <dbReference type="NCBI Taxonomy" id="2483353"/>
    <lineage>
        <taxon>Bacteria</taxon>
        <taxon>Bacillati</taxon>
        <taxon>Actinomycetota</taxon>
        <taxon>Actinomycetes</taxon>
        <taxon>Kitasatosporales</taxon>
        <taxon>Streptomycetaceae</taxon>
        <taxon>Streptomyces</taxon>
    </lineage>
</organism>
<dbReference type="Pfam" id="PF00196">
    <property type="entry name" value="GerE"/>
    <property type="match status" value="1"/>
</dbReference>
<dbReference type="CDD" id="cd06170">
    <property type="entry name" value="LuxR_C_like"/>
    <property type="match status" value="1"/>
</dbReference>
<dbReference type="InterPro" id="IPR058245">
    <property type="entry name" value="NreC/VraR/RcsB-like_REC"/>
</dbReference>
<dbReference type="InterPro" id="IPR000792">
    <property type="entry name" value="Tscrpt_reg_LuxR_C"/>
</dbReference>
<dbReference type="InterPro" id="IPR016032">
    <property type="entry name" value="Sig_transdc_resp-reg_C-effctor"/>
</dbReference>
<dbReference type="CDD" id="cd17535">
    <property type="entry name" value="REC_NarL-like"/>
    <property type="match status" value="1"/>
</dbReference>
<evidence type="ECO:0000313" key="9">
    <source>
        <dbReference type="Proteomes" id="UP000278673"/>
    </source>
</evidence>
<dbReference type="AlphaFoldDB" id="A0A3M2KP64"/>
<dbReference type="PROSITE" id="PS50110">
    <property type="entry name" value="RESPONSE_REGULATORY"/>
    <property type="match status" value="1"/>
</dbReference>
<sequence length="228" mass="24112">MTRVLIVDDQFLIRAGLRGVLDAAPGIEVVGKASDGEEAVQVAAETRPDIVLMDIRMPGTNGIQATERILAEADDREPPPRVLVLTTFDLDEYVYGALRAGASGFLLKDSGPERLLAAVTAVGGGDSLFAPSVTRRLVAAFARQPESAGTPPPGAQPARDLEALTSREREVLRLTGLGLSNAEIADRLHISTATVKTHLNRTMSKLHLDSRAQAVVVAYETGLVTPGG</sequence>
<dbReference type="SMART" id="SM00421">
    <property type="entry name" value="HTH_LUXR"/>
    <property type="match status" value="1"/>
</dbReference>
<evidence type="ECO:0000256" key="1">
    <source>
        <dbReference type="ARBA" id="ARBA00022553"/>
    </source>
</evidence>
<feature type="domain" description="HTH luxR-type" evidence="6">
    <location>
        <begin position="157"/>
        <end position="222"/>
    </location>
</feature>
<dbReference type="InterPro" id="IPR039420">
    <property type="entry name" value="WalR-like"/>
</dbReference>
<dbReference type="RefSeq" id="WP_122400031.1">
    <property type="nucleotide sequence ID" value="NZ_RFFJ01000346.1"/>
</dbReference>
<dbReference type="PRINTS" id="PR00038">
    <property type="entry name" value="HTHLUXR"/>
</dbReference>
<evidence type="ECO:0000256" key="4">
    <source>
        <dbReference type="ARBA" id="ARBA00023163"/>
    </source>
</evidence>
<keyword evidence="9" id="KW-1185">Reference proteome</keyword>
<dbReference type="SMART" id="SM00448">
    <property type="entry name" value="REC"/>
    <property type="match status" value="1"/>
</dbReference>
<gene>
    <name evidence="8" type="ORF">EBN88_29425</name>
</gene>
<evidence type="ECO:0000256" key="5">
    <source>
        <dbReference type="PROSITE-ProRule" id="PRU00169"/>
    </source>
</evidence>
<evidence type="ECO:0000259" key="6">
    <source>
        <dbReference type="PROSITE" id="PS50043"/>
    </source>
</evidence>
<comment type="caution">
    <text evidence="8">The sequence shown here is derived from an EMBL/GenBank/DDBJ whole genome shotgun (WGS) entry which is preliminary data.</text>
</comment>
<name>A0A3M2KP64_9ACTN</name>
<dbReference type="GO" id="GO:0000160">
    <property type="term" value="P:phosphorelay signal transduction system"/>
    <property type="evidence" value="ECO:0007669"/>
    <property type="project" value="InterPro"/>
</dbReference>
<keyword evidence="4" id="KW-0804">Transcription</keyword>
<dbReference type="PANTHER" id="PTHR43214:SF24">
    <property type="entry name" value="TRANSCRIPTIONAL REGULATORY PROTEIN NARL-RELATED"/>
    <property type="match status" value="1"/>
</dbReference>
<dbReference type="PROSITE" id="PS00622">
    <property type="entry name" value="HTH_LUXR_1"/>
    <property type="match status" value="1"/>
</dbReference>
<dbReference type="SUPFAM" id="SSF46894">
    <property type="entry name" value="C-terminal effector domain of the bipartite response regulators"/>
    <property type="match status" value="1"/>
</dbReference>
<evidence type="ECO:0000313" key="8">
    <source>
        <dbReference type="EMBL" id="RMI27467.1"/>
    </source>
</evidence>
<dbReference type="GO" id="GO:0006355">
    <property type="term" value="P:regulation of DNA-templated transcription"/>
    <property type="evidence" value="ECO:0007669"/>
    <property type="project" value="InterPro"/>
</dbReference>
<keyword evidence="2" id="KW-0805">Transcription regulation</keyword>
<dbReference type="InterPro" id="IPR011006">
    <property type="entry name" value="CheY-like_superfamily"/>
</dbReference>
<protein>
    <submittedName>
        <fullName evidence="8">DNA-binding response regulator</fullName>
    </submittedName>
</protein>
<accession>A0A3M2KP64</accession>